<dbReference type="Proteomes" id="UP000000311">
    <property type="component" value="Unassembled WGS sequence"/>
</dbReference>
<dbReference type="EMBL" id="GL443159">
    <property type="protein sequence ID" value="EFN62496.1"/>
    <property type="molecule type" value="Genomic_DNA"/>
</dbReference>
<dbReference type="PANTHER" id="PTHR47326:SF1">
    <property type="entry name" value="HTH PSQ-TYPE DOMAIN-CONTAINING PROTEIN"/>
    <property type="match status" value="1"/>
</dbReference>
<dbReference type="PANTHER" id="PTHR47326">
    <property type="entry name" value="TRANSPOSABLE ELEMENT TC3 TRANSPOSASE-LIKE PROTEIN"/>
    <property type="match status" value="1"/>
</dbReference>
<sequence length="91" mass="10756">IAMVDSEHKNKRKCSYKHMSNMTNFSRETRRYLDERFPGRGIDRACPITWSARSPDLNPLDYYLWGHIKSIVYKTSIDNIEILCQRIEDGC</sequence>
<keyword evidence="2" id="KW-1185">Reference proteome</keyword>
<dbReference type="AlphaFoldDB" id="E2AVQ0"/>
<proteinExistence type="predicted"/>
<accession>E2AVQ0</accession>
<gene>
    <name evidence="1" type="ORF">EAG_04671</name>
</gene>
<dbReference type="InParanoid" id="E2AVQ0"/>
<dbReference type="Gene3D" id="3.30.420.10">
    <property type="entry name" value="Ribonuclease H-like superfamily/Ribonuclease H"/>
    <property type="match status" value="1"/>
</dbReference>
<dbReference type="InterPro" id="IPR036397">
    <property type="entry name" value="RNaseH_sf"/>
</dbReference>
<protein>
    <submittedName>
        <fullName evidence="1">Uncharacterized protein</fullName>
    </submittedName>
</protein>
<name>E2AVQ0_CAMFO</name>
<reference evidence="1 2" key="1">
    <citation type="journal article" date="2010" name="Science">
        <title>Genomic comparison of the ants Camponotus floridanus and Harpegnathos saltator.</title>
        <authorList>
            <person name="Bonasio R."/>
            <person name="Zhang G."/>
            <person name="Ye C."/>
            <person name="Mutti N.S."/>
            <person name="Fang X."/>
            <person name="Qin N."/>
            <person name="Donahue G."/>
            <person name="Yang P."/>
            <person name="Li Q."/>
            <person name="Li C."/>
            <person name="Zhang P."/>
            <person name="Huang Z."/>
            <person name="Berger S.L."/>
            <person name="Reinberg D."/>
            <person name="Wang J."/>
            <person name="Liebig J."/>
        </authorList>
    </citation>
    <scope>NUCLEOTIDE SEQUENCE [LARGE SCALE GENOMIC DNA]</scope>
    <source>
        <strain evidence="2">C129</strain>
    </source>
</reference>
<dbReference type="GO" id="GO:0003676">
    <property type="term" value="F:nucleic acid binding"/>
    <property type="evidence" value="ECO:0007669"/>
    <property type="project" value="InterPro"/>
</dbReference>
<feature type="non-terminal residue" evidence="1">
    <location>
        <position position="1"/>
    </location>
</feature>
<evidence type="ECO:0000313" key="1">
    <source>
        <dbReference type="EMBL" id="EFN62496.1"/>
    </source>
</evidence>
<feature type="non-terminal residue" evidence="1">
    <location>
        <position position="91"/>
    </location>
</feature>
<organism evidence="2">
    <name type="scientific">Camponotus floridanus</name>
    <name type="common">Florida carpenter ant</name>
    <dbReference type="NCBI Taxonomy" id="104421"/>
    <lineage>
        <taxon>Eukaryota</taxon>
        <taxon>Metazoa</taxon>
        <taxon>Ecdysozoa</taxon>
        <taxon>Arthropoda</taxon>
        <taxon>Hexapoda</taxon>
        <taxon>Insecta</taxon>
        <taxon>Pterygota</taxon>
        <taxon>Neoptera</taxon>
        <taxon>Endopterygota</taxon>
        <taxon>Hymenoptera</taxon>
        <taxon>Apocrita</taxon>
        <taxon>Aculeata</taxon>
        <taxon>Formicoidea</taxon>
        <taxon>Formicidae</taxon>
        <taxon>Formicinae</taxon>
        <taxon>Camponotus</taxon>
    </lineage>
</organism>
<evidence type="ECO:0000313" key="2">
    <source>
        <dbReference type="Proteomes" id="UP000000311"/>
    </source>
</evidence>